<organism evidence="3 4">
    <name type="scientific">Achromobacter aloeverae</name>
    <dbReference type="NCBI Taxonomy" id="1750518"/>
    <lineage>
        <taxon>Bacteria</taxon>
        <taxon>Pseudomonadati</taxon>
        <taxon>Pseudomonadota</taxon>
        <taxon>Betaproteobacteria</taxon>
        <taxon>Burkholderiales</taxon>
        <taxon>Alcaligenaceae</taxon>
        <taxon>Achromobacter</taxon>
    </lineage>
</organism>
<reference evidence="3 4" key="1">
    <citation type="journal article" date="2017" name="Int. J. Syst. Evol. Microbiol.">
        <title>Achromobacter aloeverae sp. nov., isolated from the root of Aloe vera (L.) Burm.f.</title>
        <authorList>
            <person name="Kuncharoen N."/>
            <person name="Muramatsu Y."/>
            <person name="Shibata C."/>
            <person name="Kamakura Y."/>
            <person name="Nakagawa Y."/>
            <person name="Tanasupawat S."/>
        </authorList>
    </citation>
    <scope>NUCLEOTIDE SEQUENCE [LARGE SCALE GENOMIC DNA]</scope>
    <source>
        <strain evidence="3 4">AVA-1</strain>
    </source>
</reference>
<dbReference type="Proteomes" id="UP000290849">
    <property type="component" value="Unassembled WGS sequence"/>
</dbReference>
<dbReference type="Gene3D" id="3.40.190.150">
    <property type="entry name" value="Bordetella uptake gene, domain 1"/>
    <property type="match status" value="1"/>
</dbReference>
<dbReference type="AlphaFoldDB" id="A0A4Q1HQL1"/>
<name>A0A4Q1HQL1_9BURK</name>
<accession>A0A4Q1HQL1</accession>
<dbReference type="SUPFAM" id="SSF53850">
    <property type="entry name" value="Periplasmic binding protein-like II"/>
    <property type="match status" value="1"/>
</dbReference>
<dbReference type="Gene3D" id="3.40.190.10">
    <property type="entry name" value="Periplasmic binding protein-like II"/>
    <property type="match status" value="1"/>
</dbReference>
<dbReference type="Pfam" id="PF03401">
    <property type="entry name" value="TctC"/>
    <property type="match status" value="1"/>
</dbReference>
<evidence type="ECO:0000256" key="1">
    <source>
        <dbReference type="ARBA" id="ARBA00006987"/>
    </source>
</evidence>
<evidence type="ECO:0008006" key="5">
    <source>
        <dbReference type="Google" id="ProtNLM"/>
    </source>
</evidence>
<proteinExistence type="inferred from homology"/>
<dbReference type="PIRSF" id="PIRSF017082">
    <property type="entry name" value="YflP"/>
    <property type="match status" value="1"/>
</dbReference>
<evidence type="ECO:0000256" key="2">
    <source>
        <dbReference type="SAM" id="SignalP"/>
    </source>
</evidence>
<evidence type="ECO:0000313" key="4">
    <source>
        <dbReference type="Proteomes" id="UP000290849"/>
    </source>
</evidence>
<comment type="similarity">
    <text evidence="1">Belongs to the UPF0065 (bug) family.</text>
</comment>
<dbReference type="PANTHER" id="PTHR42928:SF5">
    <property type="entry name" value="BLR1237 PROTEIN"/>
    <property type="match status" value="1"/>
</dbReference>
<comment type="caution">
    <text evidence="3">The sequence shown here is derived from an EMBL/GenBank/DDBJ whole genome shotgun (WGS) entry which is preliminary data.</text>
</comment>
<keyword evidence="4" id="KW-1185">Reference proteome</keyword>
<keyword evidence="2" id="KW-0732">Signal</keyword>
<protein>
    <recommendedName>
        <fullName evidence="5">Tripartite tricarboxylate transporter substrate binding protein</fullName>
    </recommendedName>
</protein>
<dbReference type="InterPro" id="IPR042100">
    <property type="entry name" value="Bug_dom1"/>
</dbReference>
<dbReference type="EMBL" id="PYAL01000001">
    <property type="protein sequence ID" value="RXN93392.1"/>
    <property type="molecule type" value="Genomic_DNA"/>
</dbReference>
<feature type="chain" id="PRO_5020224502" description="Tripartite tricarboxylate transporter substrate binding protein" evidence="2">
    <location>
        <begin position="27"/>
        <end position="325"/>
    </location>
</feature>
<gene>
    <name evidence="3" type="ORF">C7R54_06790</name>
</gene>
<feature type="signal peptide" evidence="2">
    <location>
        <begin position="1"/>
        <end position="26"/>
    </location>
</feature>
<evidence type="ECO:0000313" key="3">
    <source>
        <dbReference type="EMBL" id="RXN93392.1"/>
    </source>
</evidence>
<sequence length="325" mass="34581">MGLRKMIMSALIVSSSVIGFAMPAMAYDKEIKVYPDRPITLIVGFPPGGMVDILARHMAKAMTDELGQRVIVESRVGATGSVGASVVARAAPDGYTIYLSPSAVVLFLAAHAEPALDFSEALAPVGKVAVVSSVMVVGNHVKARTLAELIQSAKENPGALNMASPGVNTLGHMYGEMFQSAAGVKLQHIPHQGAAPAFSDILGERADLMFTAVPSALAHIKDDRVRPIAVLAPNRVPLLPDTPSMGELGFSELVNSDWLGIFAPVGTPSHVISRLNRSINKILADAQVRKQLAGLGYMVNLPDNTPESLEDLVVQQSRQWKRTLH</sequence>
<dbReference type="InterPro" id="IPR005064">
    <property type="entry name" value="BUG"/>
</dbReference>
<dbReference type="PANTHER" id="PTHR42928">
    <property type="entry name" value="TRICARBOXYLATE-BINDING PROTEIN"/>
    <property type="match status" value="1"/>
</dbReference>